<dbReference type="Proteomes" id="UP000812013">
    <property type="component" value="Unassembled WGS sequence"/>
</dbReference>
<name>A0ABS6ZAQ8_9ACTN</name>
<keyword evidence="6" id="KW-1185">Reference proteome</keyword>
<feature type="domain" description="Amine oxidase" evidence="4">
    <location>
        <begin position="14"/>
        <end position="448"/>
    </location>
</feature>
<dbReference type="InterPro" id="IPR017830">
    <property type="entry name" value="SQase_HpnE"/>
</dbReference>
<dbReference type="NCBIfam" id="TIGR03467">
    <property type="entry name" value="HpnE"/>
    <property type="match status" value="1"/>
</dbReference>
<accession>A0ABS6ZAQ8</accession>
<evidence type="ECO:0000313" key="5">
    <source>
        <dbReference type="EMBL" id="MBW5484840.1"/>
    </source>
</evidence>
<proteinExistence type="predicted"/>
<dbReference type="PRINTS" id="PR00757">
    <property type="entry name" value="AMINEOXDASEF"/>
</dbReference>
<dbReference type="RefSeq" id="WP_219669651.1">
    <property type="nucleotide sequence ID" value="NZ_WTFF01000196.1"/>
</dbReference>
<dbReference type="EMBL" id="WTFF01000196">
    <property type="protein sequence ID" value="MBW5484840.1"/>
    <property type="molecule type" value="Genomic_DNA"/>
</dbReference>
<evidence type="ECO:0000313" key="6">
    <source>
        <dbReference type="Proteomes" id="UP000812013"/>
    </source>
</evidence>
<dbReference type="SUPFAM" id="SSF51905">
    <property type="entry name" value="FAD/NAD(P)-binding domain"/>
    <property type="match status" value="1"/>
</dbReference>
<dbReference type="InterPro" id="IPR036188">
    <property type="entry name" value="FAD/NAD-bd_sf"/>
</dbReference>
<organism evidence="5 6">
    <name type="scientific">Streptomyces bambusae</name>
    <dbReference type="NCBI Taxonomy" id="1550616"/>
    <lineage>
        <taxon>Bacteria</taxon>
        <taxon>Bacillati</taxon>
        <taxon>Actinomycetota</taxon>
        <taxon>Actinomycetes</taxon>
        <taxon>Kitasatosporales</taxon>
        <taxon>Streptomycetaceae</taxon>
        <taxon>Streptomyces</taxon>
    </lineage>
</organism>
<gene>
    <name evidence="5" type="ORF">GPJ59_23890</name>
</gene>
<evidence type="ECO:0000256" key="2">
    <source>
        <dbReference type="ARBA" id="ARBA00023002"/>
    </source>
</evidence>
<dbReference type="InterPro" id="IPR001613">
    <property type="entry name" value="Flavin_amine_oxidase"/>
</dbReference>
<dbReference type="PANTHER" id="PTHR42923:SF47">
    <property type="entry name" value="BLR3003 PROTEIN"/>
    <property type="match status" value="1"/>
</dbReference>
<feature type="region of interest" description="Disordered" evidence="3">
    <location>
        <begin position="453"/>
        <end position="473"/>
    </location>
</feature>
<dbReference type="Gene3D" id="3.50.50.60">
    <property type="entry name" value="FAD/NAD(P)-binding domain"/>
    <property type="match status" value="1"/>
</dbReference>
<evidence type="ECO:0000256" key="1">
    <source>
        <dbReference type="ARBA" id="ARBA00001974"/>
    </source>
</evidence>
<dbReference type="InterPro" id="IPR002937">
    <property type="entry name" value="Amino_oxidase"/>
</dbReference>
<evidence type="ECO:0000259" key="4">
    <source>
        <dbReference type="Pfam" id="PF01593"/>
    </source>
</evidence>
<comment type="caution">
    <text evidence="5">The sequence shown here is derived from an EMBL/GenBank/DDBJ whole genome shotgun (WGS) entry which is preliminary data.</text>
</comment>
<sequence>MSAQRTAVVVGGGLAGVTAALELADAGLRVTLLEGRPRLGGLAFSFKRGELTVDNGQHVYLRCCTAYRGFLDRIDGAALAPLQDRLDVPVLDAAHPKGPRLGRLRRTALPVPLHLASSLARYPHLSLAERASVGRAALALRRLDPADPALDGLDFATWLGRYGQSGRAVEALWDLVGIATLNATAEQSSLGLAAKVFKTGLLSEPGAADIGWARVPLGDLHDTLARKALEAAGVRIALRTRVTSVTRTGEASRTGGTGWRVETEHDSLAADTVVLAVPQREAHGLLPHGALADPDKLLDIATAPILNVHVVYDRKVLRRPFFAALGTPVQWVFDRTDASGLTDGGQYLALSQSAAQDDIDEPVSVLRAKYLPELERLLPAARGAKIRDFFVTRERTATFAPTPGVGRLRPGPRTDAPGLYLAGAWTATGWPATMEGAVRSGSAAAQAALAALGRHRTSLPPSSTGGTPSRSSA</sequence>
<dbReference type="InterPro" id="IPR050464">
    <property type="entry name" value="Zeta_carotene_desat/Oxidored"/>
</dbReference>
<evidence type="ECO:0000256" key="3">
    <source>
        <dbReference type="SAM" id="MobiDB-lite"/>
    </source>
</evidence>
<reference evidence="5 6" key="1">
    <citation type="submission" date="2019-12" db="EMBL/GenBank/DDBJ databases">
        <title>Genome sequence of Streptomyces bambusae.</title>
        <authorList>
            <person name="Bansal K."/>
            <person name="Choksket S."/>
            <person name="Korpole S."/>
            <person name="Patil P.B."/>
        </authorList>
    </citation>
    <scope>NUCLEOTIDE SEQUENCE [LARGE SCALE GENOMIC DNA]</scope>
    <source>
        <strain evidence="5 6">SK60</strain>
    </source>
</reference>
<dbReference type="PANTHER" id="PTHR42923">
    <property type="entry name" value="PROTOPORPHYRINOGEN OXIDASE"/>
    <property type="match status" value="1"/>
</dbReference>
<comment type="cofactor">
    <cofactor evidence="1">
        <name>FAD</name>
        <dbReference type="ChEBI" id="CHEBI:57692"/>
    </cofactor>
</comment>
<keyword evidence="2" id="KW-0560">Oxidoreductase</keyword>
<dbReference type="Pfam" id="PF01593">
    <property type="entry name" value="Amino_oxidase"/>
    <property type="match status" value="1"/>
</dbReference>
<protein>
    <submittedName>
        <fullName evidence="5">FAD-dependent oxidoreductase</fullName>
    </submittedName>
</protein>